<dbReference type="Pfam" id="PF00082">
    <property type="entry name" value="Peptidase_S8"/>
    <property type="match status" value="1"/>
</dbReference>
<dbReference type="InterPro" id="IPR036852">
    <property type="entry name" value="Peptidase_S8/S53_dom_sf"/>
</dbReference>
<dbReference type="RefSeq" id="WP_004050376.1">
    <property type="nucleotide sequence ID" value="NZ_CABIVU010000046.1"/>
</dbReference>
<feature type="domain" description="Peptidase S8/S53" evidence="1">
    <location>
        <begin position="252"/>
        <end position="522"/>
    </location>
</feature>
<dbReference type="AlphaFoldDB" id="A0A4S2EJC4"/>
<dbReference type="GO" id="GO:0006508">
    <property type="term" value="P:proteolysis"/>
    <property type="evidence" value="ECO:0007669"/>
    <property type="project" value="InterPro"/>
</dbReference>
<evidence type="ECO:0000313" key="3">
    <source>
        <dbReference type="Proteomes" id="UP000306855"/>
    </source>
</evidence>
<accession>A0A4S2EJC4</accession>
<dbReference type="Gene3D" id="3.40.50.200">
    <property type="entry name" value="Peptidase S8/S53 domain"/>
    <property type="match status" value="1"/>
</dbReference>
<evidence type="ECO:0000313" key="2">
    <source>
        <dbReference type="EMBL" id="TGY55847.1"/>
    </source>
</evidence>
<organism evidence="2 3">
    <name type="scientific">Ligilactobacillus murinus</name>
    <dbReference type="NCBI Taxonomy" id="1622"/>
    <lineage>
        <taxon>Bacteria</taxon>
        <taxon>Bacillati</taxon>
        <taxon>Bacillota</taxon>
        <taxon>Bacilli</taxon>
        <taxon>Lactobacillales</taxon>
        <taxon>Lactobacillaceae</taxon>
        <taxon>Ligilactobacillus</taxon>
    </lineage>
</organism>
<dbReference type="InterPro" id="IPR034074">
    <property type="entry name" value="Y4bN_pept_dom"/>
</dbReference>
<sequence>MGNPIIEFKQRENDELKTTGGGNNQKPQFVLTGKELEQHITFLSGRLKDLEVDWEIYENNNFSKPIEVKIVDKAKAKSHQKRIIDLFSSDFSFSQIGMENDNSLILKIKNKAQLDKIDKEIRESENSDVVVSAIKDIGEYTPKFESADNNSDYKVFFLDFNDKSENENSKKYIEEELAKNDINFKNATYGSSDILVLNNLSLDKLTITRKLPIKSITPVKKVSDFFRLDDLNQNLFSKLDSLQYDDSVNYPVVGVLDNGIEINKYTRNWVVRGVACPYSDQQLSCEHGTFIASVLIYGDLLNNTHDFDIQGCKIVDCPVVPNFAINEIELVNNIKNAVRSNPDVKVWNLSVSIGDPIEENGFSSFAKELDKIQEDNAVLIIKSAGNDGNNVAVDSQPEKINQGGDSLRALTVGAINKDSDKEHGLVANSPAFYSRKGLGPAYNIKPEVVHYGGDAYFDNGNIVKKSIFGFSTSGEFKIEIGTSFSTPKVAKNISCLDTMMVKQNFDPILLKALTIHSAKYDKDISLSEIERIERLGFGKPQKASEILNTTDHAVTLILNGDLQKSSRIDIMDFPYPDSLIDENGHYYGIVDVTLVYDPYLAPDMGNEYCQNEIDLKFGTFSEKRDVVGPFSKFNPIKRVDSQNLLKDTLYSKRSLKNNYTYEKTRIEYGRKYQPVKHYSIDLATLSNANKKYLDAHRNFYLYLEGIYRNFIVSELEKNNKHPHTRFSLIITISDPNKEKNVYHDTIAKLTKNNFIHSAVATEIQIDV</sequence>
<comment type="caution">
    <text evidence="2">The sequence shown here is derived from an EMBL/GenBank/DDBJ whole genome shotgun (WGS) entry which is preliminary data.</text>
</comment>
<dbReference type="GO" id="GO:0004252">
    <property type="term" value="F:serine-type endopeptidase activity"/>
    <property type="evidence" value="ECO:0007669"/>
    <property type="project" value="InterPro"/>
</dbReference>
<dbReference type="OrthoDB" id="9759014at2"/>
<dbReference type="CDD" id="cd04847">
    <property type="entry name" value="Peptidases_S8_Subtilisin_like_2"/>
    <property type="match status" value="1"/>
</dbReference>
<proteinExistence type="predicted"/>
<evidence type="ECO:0000259" key="1">
    <source>
        <dbReference type="Pfam" id="PF00082"/>
    </source>
</evidence>
<dbReference type="SUPFAM" id="SSF52743">
    <property type="entry name" value="Subtilisin-like"/>
    <property type="match status" value="1"/>
</dbReference>
<reference evidence="2 3" key="1">
    <citation type="submission" date="2019-04" db="EMBL/GenBank/DDBJ databases">
        <title>Microbes associate with the intestines of laboratory mice.</title>
        <authorList>
            <person name="Navarre W."/>
            <person name="Wong E."/>
            <person name="Huang K."/>
            <person name="Tropini C."/>
            <person name="Ng K."/>
            <person name="Yu B."/>
        </authorList>
    </citation>
    <scope>NUCLEOTIDE SEQUENCE [LARGE SCALE GENOMIC DNA]</scope>
    <source>
        <strain evidence="2 3">NM26_J9</strain>
    </source>
</reference>
<dbReference type="EMBL" id="SRYK01000016">
    <property type="protein sequence ID" value="TGY55847.1"/>
    <property type="molecule type" value="Genomic_DNA"/>
</dbReference>
<dbReference type="Proteomes" id="UP000306855">
    <property type="component" value="Unassembled WGS sequence"/>
</dbReference>
<protein>
    <submittedName>
        <fullName evidence="2">S8 family peptidase</fullName>
    </submittedName>
</protein>
<gene>
    <name evidence="2" type="ORF">E5340_04650</name>
</gene>
<dbReference type="InterPro" id="IPR000209">
    <property type="entry name" value="Peptidase_S8/S53_dom"/>
</dbReference>
<name>A0A4S2EJC4_9LACO</name>